<keyword evidence="1 5" id="KW-0285">Flavoprotein</keyword>
<feature type="binding site" evidence="5">
    <location>
        <position position="306"/>
    </location>
    <ligand>
        <name>FAD</name>
        <dbReference type="ChEBI" id="CHEBI:57692"/>
    </ligand>
</feature>
<comment type="cofactor">
    <cofactor evidence="5">
        <name>FAD</name>
        <dbReference type="ChEBI" id="CHEBI:57692"/>
    </cofactor>
</comment>
<dbReference type="HAMAP" id="MF_00845">
    <property type="entry name" value="TetX_monooxygenase"/>
    <property type="match status" value="1"/>
</dbReference>
<comment type="caution">
    <text evidence="7">The sequence shown here is derived from an EMBL/GenBank/DDBJ whole genome shotgun (WGS) entry which is preliminary data.</text>
</comment>
<dbReference type="InterPro" id="IPR043683">
    <property type="entry name" value="TetX_monooxygenase"/>
</dbReference>
<keyword evidence="5" id="KW-0963">Cytoplasm</keyword>
<gene>
    <name evidence="7" type="ORF">GCM10023092_17830</name>
</gene>
<dbReference type="PANTHER" id="PTHR46972">
    <property type="entry name" value="MONOOXYGENASE ASQM-RELATED"/>
    <property type="match status" value="1"/>
</dbReference>
<comment type="domain">
    <text evidence="5">Consists of an N-terminal FAD-binding domain with a Rossman fold and a C-terminal substrate-binding domain.</text>
</comment>
<comment type="subcellular location">
    <subcellularLocation>
        <location evidence="5">Cytoplasm</location>
    </subcellularLocation>
</comment>
<evidence type="ECO:0000256" key="3">
    <source>
        <dbReference type="ARBA" id="ARBA00023002"/>
    </source>
</evidence>
<keyword evidence="5" id="KW-0547">Nucleotide-binding</keyword>
<proteinExistence type="inferred from homology"/>
<feature type="domain" description="FAD-binding" evidence="6">
    <location>
        <begin position="7"/>
        <end position="362"/>
    </location>
</feature>
<evidence type="ECO:0000256" key="1">
    <source>
        <dbReference type="ARBA" id="ARBA00022630"/>
    </source>
</evidence>
<reference evidence="8" key="1">
    <citation type="journal article" date="2019" name="Int. J. Syst. Evol. Microbiol.">
        <title>The Global Catalogue of Microorganisms (GCM) 10K type strain sequencing project: providing services to taxonomists for standard genome sequencing and annotation.</title>
        <authorList>
            <consortium name="The Broad Institute Genomics Platform"/>
            <consortium name="The Broad Institute Genome Sequencing Center for Infectious Disease"/>
            <person name="Wu L."/>
            <person name="Ma J."/>
        </authorList>
    </citation>
    <scope>NUCLEOTIDE SEQUENCE [LARGE SCALE GENOMIC DNA]</scope>
    <source>
        <strain evidence="8">JCM 31921</strain>
    </source>
</reference>
<comment type="similarity">
    <text evidence="5">Belongs to the aromatic-ring hydroxylase family. TetX subfamily.</text>
</comment>
<evidence type="ECO:0000256" key="2">
    <source>
        <dbReference type="ARBA" id="ARBA00022827"/>
    </source>
</evidence>
<keyword evidence="8" id="KW-1185">Reference proteome</keyword>
<protein>
    <recommendedName>
        <fullName evidence="5">Flavin-dependent monooxygenase</fullName>
    </recommendedName>
    <alternativeName>
        <fullName evidence="5">TetX monooxygenase</fullName>
        <shortName evidence="5">TetX</shortName>
        <ecNumber evidence="5">1.14.13.-</ecNumber>
    </alternativeName>
</protein>
<comment type="function">
    <text evidence="5">An FAD-requiring monooxygenase active on some tetracycline antibiotic derivatives, which leads to their inactivation. Hydroxylates carbon 11a of tetracycline and some analogs.</text>
</comment>
<dbReference type="PANTHER" id="PTHR46972:SF1">
    <property type="entry name" value="FAD DEPENDENT OXIDOREDUCTASE DOMAIN-CONTAINING PROTEIN"/>
    <property type="match status" value="1"/>
</dbReference>
<dbReference type="PRINTS" id="PR00420">
    <property type="entry name" value="RNGMNOXGNASE"/>
</dbReference>
<dbReference type="Gene3D" id="3.50.50.60">
    <property type="entry name" value="FAD/NAD(P)-binding domain"/>
    <property type="match status" value="1"/>
</dbReference>
<evidence type="ECO:0000256" key="4">
    <source>
        <dbReference type="ARBA" id="ARBA00023033"/>
    </source>
</evidence>
<dbReference type="RefSeq" id="WP_344825625.1">
    <property type="nucleotide sequence ID" value="NZ_BAABEZ010000022.1"/>
</dbReference>
<sequence>MLLTDKKVAIIGGGPGGLTLAKLLQLHQVTVKVYERDIDRNSRMVGSPLDLHFGSGLAALRKAGLMDAFKQHYRPGADRMLITDNQGNIRLNDHHEKPEADFGNPHFRPEIDRAPLRNMLLDALNPDTVVWNSHFLSMDKQGTGWLLRFKDGSTDYADVVIGADGANSKIRPYLTDIRPFYTGIIMLEGLIHDTAQTAPRIHALMQGGKIMAFGKHKSLLMGSKGGGHMGFYISFKAEEHTLQEYKTICSDRELLSTWFRKEYDTWGALWQELLQATEIPLIPRPIYCMPADQNWQAQDNLTLLGDAAHLMPPFAGEGVNMAMLDALELSECLCETNHSNLKEAIAAYEMQMRQRAAKIAQESLDNGERMHSEHSLQTMLDLFESFG</sequence>
<feature type="binding site" evidence="5">
    <location>
        <position position="50"/>
    </location>
    <ligand>
        <name>FAD</name>
        <dbReference type="ChEBI" id="CHEBI:57692"/>
    </ligand>
</feature>
<accession>A0ABP8MVM4</accession>
<dbReference type="Proteomes" id="UP001501410">
    <property type="component" value="Unassembled WGS sequence"/>
</dbReference>
<dbReference type="EMBL" id="BAABEZ010000022">
    <property type="protein sequence ID" value="GAA4454976.1"/>
    <property type="molecule type" value="Genomic_DNA"/>
</dbReference>
<keyword evidence="5" id="KW-0521">NADP</keyword>
<dbReference type="EC" id="1.14.13.-" evidence="5"/>
<name>A0ABP8MVM4_9BACT</name>
<evidence type="ECO:0000256" key="5">
    <source>
        <dbReference type="HAMAP-Rule" id="MF_00845"/>
    </source>
</evidence>
<keyword evidence="3 5" id="KW-0560">Oxidoreductase</keyword>
<dbReference type="Pfam" id="PF01494">
    <property type="entry name" value="FAD_binding_3"/>
    <property type="match status" value="1"/>
</dbReference>
<evidence type="ECO:0000313" key="7">
    <source>
        <dbReference type="EMBL" id="GAA4454976.1"/>
    </source>
</evidence>
<dbReference type="InterPro" id="IPR002938">
    <property type="entry name" value="FAD-bd"/>
</dbReference>
<feature type="binding site" evidence="5">
    <location>
        <position position="43"/>
    </location>
    <ligand>
        <name>NADPH</name>
        <dbReference type="ChEBI" id="CHEBI:57783"/>
    </ligand>
</feature>
<keyword evidence="4 5" id="KW-0503">Monooxygenase</keyword>
<dbReference type="InterPro" id="IPR036188">
    <property type="entry name" value="FAD/NAD-bd_sf"/>
</dbReference>
<evidence type="ECO:0000313" key="8">
    <source>
        <dbReference type="Proteomes" id="UP001501410"/>
    </source>
</evidence>
<dbReference type="SUPFAM" id="SSF51905">
    <property type="entry name" value="FAD/NAD(P)-binding domain"/>
    <property type="match status" value="1"/>
</dbReference>
<feature type="binding site" evidence="5">
    <location>
        <position position="113"/>
    </location>
    <ligand>
        <name>FAD</name>
        <dbReference type="ChEBI" id="CHEBI:57692"/>
    </ligand>
</feature>
<organism evidence="7 8">
    <name type="scientific">Rurimicrobium arvi</name>
    <dbReference type="NCBI Taxonomy" id="2049916"/>
    <lineage>
        <taxon>Bacteria</taxon>
        <taxon>Pseudomonadati</taxon>
        <taxon>Bacteroidota</taxon>
        <taxon>Chitinophagia</taxon>
        <taxon>Chitinophagales</taxon>
        <taxon>Chitinophagaceae</taxon>
        <taxon>Rurimicrobium</taxon>
    </lineage>
</organism>
<keyword evidence="2 5" id="KW-0274">FAD</keyword>
<evidence type="ECO:0000259" key="6">
    <source>
        <dbReference type="Pfam" id="PF01494"/>
    </source>
</evidence>
<comment type="subunit">
    <text evidence="5">Monomer.</text>
</comment>
<comment type="catalytic activity">
    <reaction evidence="5">
        <text>a tetracycline + NADPH + O2 + H(+) = an 11a-hydroxytetracycline + NADP(+) + H2O</text>
        <dbReference type="Rhea" id="RHEA:61444"/>
        <dbReference type="ChEBI" id="CHEBI:15377"/>
        <dbReference type="ChEBI" id="CHEBI:15378"/>
        <dbReference type="ChEBI" id="CHEBI:15379"/>
        <dbReference type="ChEBI" id="CHEBI:57783"/>
        <dbReference type="ChEBI" id="CHEBI:58349"/>
        <dbReference type="ChEBI" id="CHEBI:144644"/>
        <dbReference type="ChEBI" id="CHEBI:144645"/>
    </reaction>
</comment>